<accession>A0A154BQG1</accession>
<sequence length="312" mass="34903">MIKFMRTITSISLIIIVVLAVSGCATKGVSRPPEPAKQQVVQDAAVTEKAVMDNFNALMQKKDITVQEIIKYIDENIAAVSQISASTMVIGLENVQKEKLPKLQDKVGDSEAVQIALTRIYKNGLTSQAISSIENKEVKDILIEAQNSGFKIETAEGMYFPVIDYSAYKKYRNAVTQDIAAFMDIMAVESDKTPIKDAALTISWSEILKRAMTQEQFIKNYGNSAKVEDIAQVLNRYAAFALYGANNTPLFSYDTKQMVPEAKKTYLETMFDANKGSFSKVMSEYLALLTKNDYKLTDEVQKYRNKASEEIR</sequence>
<keyword evidence="2" id="KW-1185">Reference proteome</keyword>
<organism evidence="1 2">
    <name type="scientific">Anaerosporomusa subterranea</name>
    <dbReference type="NCBI Taxonomy" id="1794912"/>
    <lineage>
        <taxon>Bacteria</taxon>
        <taxon>Bacillati</taxon>
        <taxon>Bacillota</taxon>
        <taxon>Negativicutes</taxon>
        <taxon>Acetonemataceae</taxon>
        <taxon>Anaerosporomusa</taxon>
    </lineage>
</organism>
<evidence type="ECO:0000313" key="2">
    <source>
        <dbReference type="Proteomes" id="UP000076268"/>
    </source>
</evidence>
<name>A0A154BQG1_ANASB</name>
<dbReference type="OrthoDB" id="1707591at2"/>
<dbReference type="Proteomes" id="UP000076268">
    <property type="component" value="Unassembled WGS sequence"/>
</dbReference>
<proteinExistence type="predicted"/>
<protein>
    <submittedName>
        <fullName evidence="1">Uncharacterized protein</fullName>
    </submittedName>
</protein>
<gene>
    <name evidence="1" type="ORF">AXX12_06765</name>
</gene>
<dbReference type="AlphaFoldDB" id="A0A154BQG1"/>
<dbReference type="RefSeq" id="WP_066241056.1">
    <property type="nucleotide sequence ID" value="NZ_LSGP01000017.1"/>
</dbReference>
<comment type="caution">
    <text evidence="1">The sequence shown here is derived from an EMBL/GenBank/DDBJ whole genome shotgun (WGS) entry which is preliminary data.</text>
</comment>
<reference evidence="1 2" key="1">
    <citation type="submission" date="2016-02" db="EMBL/GenBank/DDBJ databases">
        <title>Anaerosporomusa subterraneum gen. nov., sp. nov., a spore-forming obligate anaerobe isolated from saprolite.</title>
        <authorList>
            <person name="Choi J.K."/>
            <person name="Shah M."/>
            <person name="Yee N."/>
        </authorList>
    </citation>
    <scope>NUCLEOTIDE SEQUENCE [LARGE SCALE GENOMIC DNA]</scope>
    <source>
        <strain evidence="1 2">RU4</strain>
    </source>
</reference>
<dbReference type="STRING" id="1794912.AXX12_06765"/>
<evidence type="ECO:0000313" key="1">
    <source>
        <dbReference type="EMBL" id="KYZ76139.1"/>
    </source>
</evidence>
<dbReference type="EMBL" id="LSGP01000017">
    <property type="protein sequence ID" value="KYZ76139.1"/>
    <property type="molecule type" value="Genomic_DNA"/>
</dbReference>
<dbReference type="PROSITE" id="PS51257">
    <property type="entry name" value="PROKAR_LIPOPROTEIN"/>
    <property type="match status" value="1"/>
</dbReference>